<evidence type="ECO:0000256" key="1">
    <source>
        <dbReference type="SAM" id="Phobius"/>
    </source>
</evidence>
<sequence>MVREKKSIEFIDEQKEQTESKRMSVRGLFDGSLLTREAVIKQLPYIIFLTLLILIYIGNRYHAEKVVRKTVELQNEVRELRSEAITTSAELMFISKQSEVTKLVKRKN</sequence>
<name>X1J9G4_9ZZZZ</name>
<feature type="non-terminal residue" evidence="2">
    <location>
        <position position="108"/>
    </location>
</feature>
<evidence type="ECO:0008006" key="3">
    <source>
        <dbReference type="Google" id="ProtNLM"/>
    </source>
</evidence>
<comment type="caution">
    <text evidence="2">The sequence shown here is derived from an EMBL/GenBank/DDBJ whole genome shotgun (WGS) entry which is preliminary data.</text>
</comment>
<dbReference type="EMBL" id="BARU01031496">
    <property type="protein sequence ID" value="GAH74989.1"/>
    <property type="molecule type" value="Genomic_DNA"/>
</dbReference>
<proteinExistence type="predicted"/>
<keyword evidence="1" id="KW-0472">Membrane</keyword>
<organism evidence="2">
    <name type="scientific">marine sediment metagenome</name>
    <dbReference type="NCBI Taxonomy" id="412755"/>
    <lineage>
        <taxon>unclassified sequences</taxon>
        <taxon>metagenomes</taxon>
        <taxon>ecological metagenomes</taxon>
    </lineage>
</organism>
<dbReference type="Pfam" id="PF19579">
    <property type="entry name" value="FtsL_2"/>
    <property type="match status" value="1"/>
</dbReference>
<keyword evidence="1" id="KW-0812">Transmembrane</keyword>
<reference evidence="2" key="1">
    <citation type="journal article" date="2014" name="Front. Microbiol.">
        <title>High frequency of phylogenetically diverse reductive dehalogenase-homologous genes in deep subseafloor sedimentary metagenomes.</title>
        <authorList>
            <person name="Kawai M."/>
            <person name="Futagami T."/>
            <person name="Toyoda A."/>
            <person name="Takaki Y."/>
            <person name="Nishi S."/>
            <person name="Hori S."/>
            <person name="Arai W."/>
            <person name="Tsubouchi T."/>
            <person name="Morono Y."/>
            <person name="Uchiyama I."/>
            <person name="Ito T."/>
            <person name="Fujiyama A."/>
            <person name="Inagaki F."/>
            <person name="Takami H."/>
        </authorList>
    </citation>
    <scope>NUCLEOTIDE SEQUENCE</scope>
    <source>
        <strain evidence="2">Expedition CK06-06</strain>
    </source>
</reference>
<keyword evidence="1" id="KW-1133">Transmembrane helix</keyword>
<feature type="transmembrane region" description="Helical" evidence="1">
    <location>
        <begin position="42"/>
        <end position="59"/>
    </location>
</feature>
<dbReference type="InterPro" id="IPR045755">
    <property type="entry name" value="FtsL-like"/>
</dbReference>
<gene>
    <name evidence="2" type="ORF">S03H2_49809</name>
</gene>
<accession>X1J9G4</accession>
<evidence type="ECO:0000313" key="2">
    <source>
        <dbReference type="EMBL" id="GAH74989.1"/>
    </source>
</evidence>
<protein>
    <recommendedName>
        <fullName evidence="3">Cell division protein FtsL</fullName>
    </recommendedName>
</protein>
<dbReference type="AlphaFoldDB" id="X1J9G4"/>